<organism evidence="5 6">
    <name type="scientific">Rhodoglobus vestalii</name>
    <dbReference type="NCBI Taxonomy" id="193384"/>
    <lineage>
        <taxon>Bacteria</taxon>
        <taxon>Bacillati</taxon>
        <taxon>Actinomycetota</taxon>
        <taxon>Actinomycetes</taxon>
        <taxon>Micrococcales</taxon>
        <taxon>Microbacteriaceae</taxon>
        <taxon>Rhodoglobus</taxon>
    </lineage>
</organism>
<gene>
    <name evidence="5" type="ORF">FB472_2382</name>
</gene>
<dbReference type="CDD" id="cd06170">
    <property type="entry name" value="LuxR_C_like"/>
    <property type="match status" value="1"/>
</dbReference>
<dbReference type="InterPro" id="IPR000792">
    <property type="entry name" value="Tscrpt_reg_LuxR_C"/>
</dbReference>
<dbReference type="Proteomes" id="UP000316560">
    <property type="component" value="Unassembled WGS sequence"/>
</dbReference>
<dbReference type="Gene3D" id="3.30.450.40">
    <property type="match status" value="1"/>
</dbReference>
<dbReference type="GO" id="GO:0006355">
    <property type="term" value="P:regulation of DNA-templated transcription"/>
    <property type="evidence" value="ECO:0007669"/>
    <property type="project" value="InterPro"/>
</dbReference>
<dbReference type="Pfam" id="PF00196">
    <property type="entry name" value="GerE"/>
    <property type="match status" value="1"/>
</dbReference>
<protein>
    <submittedName>
        <fullName evidence="5">Regulatory LuxR family protein</fullName>
    </submittedName>
</protein>
<keyword evidence="6" id="KW-1185">Reference proteome</keyword>
<keyword evidence="3" id="KW-0804">Transcription</keyword>
<dbReference type="EMBL" id="VFRA01000001">
    <property type="protein sequence ID" value="TQO20731.1"/>
    <property type="molecule type" value="Genomic_DNA"/>
</dbReference>
<dbReference type="PROSITE" id="PS50043">
    <property type="entry name" value="HTH_LUXR_2"/>
    <property type="match status" value="1"/>
</dbReference>
<evidence type="ECO:0000259" key="4">
    <source>
        <dbReference type="PROSITE" id="PS50043"/>
    </source>
</evidence>
<accession>A0A8H2KCL6</accession>
<evidence type="ECO:0000313" key="6">
    <source>
        <dbReference type="Proteomes" id="UP000316560"/>
    </source>
</evidence>
<dbReference type="SUPFAM" id="SSF46894">
    <property type="entry name" value="C-terminal effector domain of the bipartite response regulators"/>
    <property type="match status" value="1"/>
</dbReference>
<reference evidence="5 6" key="1">
    <citation type="submission" date="2019-06" db="EMBL/GenBank/DDBJ databases">
        <title>Sequencing the genomes of 1000 actinobacteria strains.</title>
        <authorList>
            <person name="Klenk H.-P."/>
        </authorList>
    </citation>
    <scope>NUCLEOTIDE SEQUENCE [LARGE SCALE GENOMIC DNA]</scope>
    <source>
        <strain evidence="5 6">DSM 21947</strain>
    </source>
</reference>
<evidence type="ECO:0000256" key="3">
    <source>
        <dbReference type="ARBA" id="ARBA00023163"/>
    </source>
</evidence>
<dbReference type="InterPro" id="IPR036388">
    <property type="entry name" value="WH-like_DNA-bd_sf"/>
</dbReference>
<evidence type="ECO:0000256" key="2">
    <source>
        <dbReference type="ARBA" id="ARBA00023125"/>
    </source>
</evidence>
<dbReference type="InterPro" id="IPR029016">
    <property type="entry name" value="GAF-like_dom_sf"/>
</dbReference>
<dbReference type="PRINTS" id="PR00038">
    <property type="entry name" value="HTHLUXR"/>
</dbReference>
<dbReference type="RefSeq" id="WP_141990999.1">
    <property type="nucleotide sequence ID" value="NZ_VFRA01000001.1"/>
</dbReference>
<dbReference type="Gene3D" id="1.10.10.10">
    <property type="entry name" value="Winged helix-like DNA-binding domain superfamily/Winged helix DNA-binding domain"/>
    <property type="match status" value="1"/>
</dbReference>
<feature type="domain" description="HTH luxR-type" evidence="4">
    <location>
        <begin position="217"/>
        <end position="282"/>
    </location>
</feature>
<dbReference type="AlphaFoldDB" id="A0A8H2KCL6"/>
<evidence type="ECO:0000256" key="1">
    <source>
        <dbReference type="ARBA" id="ARBA00023015"/>
    </source>
</evidence>
<dbReference type="GO" id="GO:0003677">
    <property type="term" value="F:DNA binding"/>
    <property type="evidence" value="ECO:0007669"/>
    <property type="project" value="UniProtKB-KW"/>
</dbReference>
<dbReference type="PANTHER" id="PTHR44688">
    <property type="entry name" value="DNA-BINDING TRANSCRIPTIONAL ACTIVATOR DEVR_DOSR"/>
    <property type="match status" value="1"/>
</dbReference>
<dbReference type="OrthoDB" id="4069167at2"/>
<dbReference type="SMART" id="SM00421">
    <property type="entry name" value="HTH_LUXR"/>
    <property type="match status" value="1"/>
</dbReference>
<dbReference type="InterPro" id="IPR016032">
    <property type="entry name" value="Sig_transdc_resp-reg_C-effctor"/>
</dbReference>
<keyword evidence="2" id="KW-0238">DNA-binding</keyword>
<proteinExistence type="predicted"/>
<dbReference type="PANTHER" id="PTHR44688:SF16">
    <property type="entry name" value="DNA-BINDING TRANSCRIPTIONAL ACTIVATOR DEVR_DOSR"/>
    <property type="match status" value="1"/>
</dbReference>
<name>A0A8H2KCL6_9MICO</name>
<comment type="caution">
    <text evidence="5">The sequence shown here is derived from an EMBL/GenBank/DDBJ whole genome shotgun (WGS) entry which is preliminary data.</text>
</comment>
<evidence type="ECO:0000313" key="5">
    <source>
        <dbReference type="EMBL" id="TQO20731.1"/>
    </source>
</evidence>
<sequence>MTQTAEPSDVDLIQKATQEVAASTGFSLSFGGLISGTELTINAFSGARTGRLDGLQVRKERGLGGLAMAQKSPRFTRDYEHSPQITHDYDAPVLGEGVVSLLAIPIVASGTLRGLIYAGSHSLLMPDTVAARPAVAIADALGRELAIRDEVTRRLVALQSHQGGRLSPTAEEHLREQFAQIRQLAADVSDRDVRLKLRSIGRSLADVLGDESNDTQLNAAAVLLSPREIDVLSYVALGYTNARTAALLYLTEQTVKGYLSSAMKKLDASSRYAAVAIARKQGHLP</sequence>
<keyword evidence="1" id="KW-0805">Transcription regulation</keyword>
<dbReference type="SUPFAM" id="SSF55781">
    <property type="entry name" value="GAF domain-like"/>
    <property type="match status" value="1"/>
</dbReference>